<protein>
    <submittedName>
        <fullName evidence="2">Uncharacterized protein</fullName>
    </submittedName>
</protein>
<proteinExistence type="predicted"/>
<organism evidence="2 3">
    <name type="scientific">Pseudomonas syringae pv. daphniphylli</name>
    <dbReference type="NCBI Taxonomy" id="264455"/>
    <lineage>
        <taxon>Bacteria</taxon>
        <taxon>Pseudomonadati</taxon>
        <taxon>Pseudomonadota</taxon>
        <taxon>Gammaproteobacteria</taxon>
        <taxon>Pseudomonadales</taxon>
        <taxon>Pseudomonadaceae</taxon>
        <taxon>Pseudomonas</taxon>
        <taxon>Pseudomonas syringae</taxon>
    </lineage>
</organism>
<sequence>MPLSGDFSRYTYIKNNFIETRSGERRKPDNDDRHKTGIPAQKTTKPKEITLESLREDMRNSFMKAMGIKNFSSLFDVLFKNRR</sequence>
<feature type="compositionally biased region" description="Basic and acidic residues" evidence="1">
    <location>
        <begin position="21"/>
        <end position="35"/>
    </location>
</feature>
<gene>
    <name evidence="2" type="ORF">ALO73_00870</name>
</gene>
<comment type="caution">
    <text evidence="2">The sequence shown here is derived from an EMBL/GenBank/DDBJ whole genome shotgun (WGS) entry which is preliminary data.</text>
</comment>
<evidence type="ECO:0000313" key="2">
    <source>
        <dbReference type="EMBL" id="KPX05198.1"/>
    </source>
</evidence>
<reference evidence="2 3" key="1">
    <citation type="submission" date="2015-09" db="EMBL/GenBank/DDBJ databases">
        <title>Genome announcement of multiple Pseudomonas syringae strains.</title>
        <authorList>
            <person name="Thakur S."/>
            <person name="Wang P.W."/>
            <person name="Gong Y."/>
            <person name="Weir B.S."/>
            <person name="Guttman D.S."/>
        </authorList>
    </citation>
    <scope>NUCLEOTIDE SEQUENCE [LARGE SCALE GENOMIC DNA]</scope>
    <source>
        <strain evidence="2 3">ICMP9757</strain>
    </source>
</reference>
<dbReference type="EMBL" id="LJQF01000443">
    <property type="protein sequence ID" value="KPX05198.1"/>
    <property type="molecule type" value="Genomic_DNA"/>
</dbReference>
<accession>A0A9X0KTQ7</accession>
<dbReference type="AlphaFoldDB" id="A0A9X0KTQ7"/>
<evidence type="ECO:0000313" key="3">
    <source>
        <dbReference type="Proteomes" id="UP000050345"/>
    </source>
</evidence>
<name>A0A9X0KTQ7_PSESX</name>
<evidence type="ECO:0000256" key="1">
    <source>
        <dbReference type="SAM" id="MobiDB-lite"/>
    </source>
</evidence>
<feature type="region of interest" description="Disordered" evidence="1">
    <location>
        <begin position="19"/>
        <end position="41"/>
    </location>
</feature>
<dbReference type="Proteomes" id="UP000050345">
    <property type="component" value="Unassembled WGS sequence"/>
</dbReference>